<feature type="non-terminal residue" evidence="10">
    <location>
        <position position="874"/>
    </location>
</feature>
<evidence type="ECO:0000256" key="5">
    <source>
        <dbReference type="ARBA" id="ARBA00023098"/>
    </source>
</evidence>
<feature type="active site" description="Proton acceptor" evidence="8">
    <location>
        <position position="557"/>
    </location>
</feature>
<feature type="repeat" description="ANK" evidence="7">
    <location>
        <begin position="253"/>
        <end position="285"/>
    </location>
</feature>
<dbReference type="PROSITE" id="PS50297">
    <property type="entry name" value="ANK_REP_REGION"/>
    <property type="match status" value="2"/>
</dbReference>
<dbReference type="GO" id="GO:0047499">
    <property type="term" value="F:calcium-independent phospholipase A2 activity"/>
    <property type="evidence" value="ECO:0007669"/>
    <property type="project" value="InterPro"/>
</dbReference>
<feature type="non-terminal residue" evidence="10">
    <location>
        <position position="1"/>
    </location>
</feature>
<dbReference type="PANTHER" id="PTHR24139:SF34">
    <property type="entry name" value="85_88 KDA CALCIUM-INDEPENDENT PHOSPHOLIPASE A2"/>
    <property type="match status" value="1"/>
</dbReference>
<dbReference type="PANTHER" id="PTHR24139">
    <property type="entry name" value="CALCIUM-INDEPENDENT PHOSPHOLIPASE A2"/>
    <property type="match status" value="1"/>
</dbReference>
<dbReference type="InterPro" id="IPR036770">
    <property type="entry name" value="Ankyrin_rpt-contain_sf"/>
</dbReference>
<comment type="caution">
    <text evidence="10">The sequence shown here is derived from an EMBL/GenBank/DDBJ whole genome shotgun (WGS) entry which is preliminary data.</text>
</comment>
<feature type="short sequence motif" description="GXSXG" evidence="8">
    <location>
        <begin position="418"/>
        <end position="422"/>
    </location>
</feature>
<dbReference type="Gene3D" id="1.25.40.20">
    <property type="entry name" value="Ankyrin repeat-containing domain"/>
    <property type="match status" value="1"/>
</dbReference>
<evidence type="ECO:0000256" key="2">
    <source>
        <dbReference type="ARBA" id="ARBA00022737"/>
    </source>
</evidence>
<sequence>DLMMGKRKEDEGKTKQRLMWTLQDWGMLLDHHLTEITSKHCMAYMGESILKIDANSMADEVKAFKIKETNEAALKDWSPLHDKGMEQQCGKPSCGRSAVYRKIKGSEIKTIIALSNGKYEIVVEDKKKDAGKALHYHWELAMLMDAVITTFIDGKSESKRTERLTKAMELLCTIDATGLQAVRQACAEENCAFRGIVKNMCAGMKNPFIARKHERSSLNKCVFFWRTPNGGGDAIRDDKKQMMAAIRAVAMGRKAFPLHVAIQCKDLDSVVLLLANGIDPNAKDERGFRPLYEALQNGFVDIIKALLLFGADPKKNVAKGISFEKAIYPDMKKGFEELLKIVDDKFEFPPVKIEELENRRFEKALVDMEKALSEGADIHNLLSLDGGGIRGLVLIEILDAMERAYGPALLDRFRWVAGTSTGAILALALGQGKDIGECRRLYFRLKDLVFYRTVKLNPYPVKPLEEFLQREFKPDSRMKSLDNGASEDPQRRKKHVVVPTTDCSESTMKLKLFRNFEVPDQTKAENDESMNFRVWEAARCSSAAPTFFPPVAKKYVDGSVIANNPVLPLLRDFVACQEAVKLGLGSTPVAKPAKLGVVVSVGTGWKVVEQAKELIQPQAGETTCECIPDFRGASFLGLPGYAADTLQSAKQMLNGLKNQILRSETSVDNARDWTYSMNGAFFRFNLTLDKKFALDETNNVLLIDLLWKTRVYMRQQKTHVDKFVEILRKTTKEEEDGWSPSTDDTQEVEKEVVEMKEYYAWEKYEEPPAPQSEEGVANEMFLKSARQELEKDPNVLARAKLFENKHQRIARNSEVDKMADAISPDGEIYLEHARAELRVDPKVLARANFWENKRKRIARNAEIDKMADAISPDG</sequence>
<comment type="caution">
    <text evidence="8">Lacks conserved residue(s) required for the propagation of feature annotation.</text>
</comment>
<evidence type="ECO:0000313" key="10">
    <source>
        <dbReference type="EMBL" id="GMR62125.1"/>
    </source>
</evidence>
<protein>
    <recommendedName>
        <fullName evidence="1">phospholipase A2</fullName>
        <ecNumber evidence="1">3.1.1.4</ecNumber>
    </recommendedName>
</protein>
<dbReference type="InterPro" id="IPR047148">
    <property type="entry name" value="PLPL9"/>
</dbReference>
<gene>
    <name evidence="10" type="ORF">PMAYCL1PPCAC_32320</name>
</gene>
<feature type="domain" description="PNPLA" evidence="9">
    <location>
        <begin position="382"/>
        <end position="570"/>
    </location>
</feature>
<feature type="repeat" description="ANK" evidence="7">
    <location>
        <begin position="286"/>
        <end position="312"/>
    </location>
</feature>
<dbReference type="GO" id="GO:0016042">
    <property type="term" value="P:lipid catabolic process"/>
    <property type="evidence" value="ECO:0007669"/>
    <property type="project" value="UniProtKB-UniRule"/>
</dbReference>
<keyword evidence="5 8" id="KW-0443">Lipid metabolism</keyword>
<keyword evidence="2" id="KW-0677">Repeat</keyword>
<feature type="active site" description="Nucleophile" evidence="8">
    <location>
        <position position="420"/>
    </location>
</feature>
<keyword evidence="11" id="KW-1185">Reference proteome</keyword>
<dbReference type="PROSITE" id="PS50088">
    <property type="entry name" value="ANK_REPEAT"/>
    <property type="match status" value="2"/>
</dbReference>
<dbReference type="AlphaFoldDB" id="A0AAN5DH85"/>
<proteinExistence type="predicted"/>
<accession>A0AAN5DH85</accession>
<dbReference type="SUPFAM" id="SSF52151">
    <property type="entry name" value="FabD/lysophospholipase-like"/>
    <property type="match status" value="1"/>
</dbReference>
<keyword evidence="8" id="KW-0442">Lipid degradation</keyword>
<dbReference type="InterPro" id="IPR002641">
    <property type="entry name" value="PNPLA_dom"/>
</dbReference>
<dbReference type="PROSITE" id="PS51635">
    <property type="entry name" value="PNPLA"/>
    <property type="match status" value="1"/>
</dbReference>
<evidence type="ECO:0000256" key="6">
    <source>
        <dbReference type="ARBA" id="ARBA00023422"/>
    </source>
</evidence>
<dbReference type="Proteomes" id="UP001328107">
    <property type="component" value="Unassembled WGS sequence"/>
</dbReference>
<dbReference type="InterPro" id="IPR002110">
    <property type="entry name" value="Ankyrin_rpt"/>
</dbReference>
<evidence type="ECO:0000256" key="7">
    <source>
        <dbReference type="PROSITE-ProRule" id="PRU00023"/>
    </source>
</evidence>
<evidence type="ECO:0000313" key="11">
    <source>
        <dbReference type="Proteomes" id="UP001328107"/>
    </source>
</evidence>
<evidence type="ECO:0000256" key="3">
    <source>
        <dbReference type="ARBA" id="ARBA00022801"/>
    </source>
</evidence>
<evidence type="ECO:0000256" key="1">
    <source>
        <dbReference type="ARBA" id="ARBA00013278"/>
    </source>
</evidence>
<dbReference type="Pfam" id="PF13637">
    <property type="entry name" value="Ank_4"/>
    <property type="match status" value="1"/>
</dbReference>
<dbReference type="SUPFAM" id="SSF48403">
    <property type="entry name" value="Ankyrin repeat"/>
    <property type="match status" value="1"/>
</dbReference>
<dbReference type="Gene3D" id="3.40.1090.10">
    <property type="entry name" value="Cytosolic phospholipase A2 catalytic domain"/>
    <property type="match status" value="1"/>
</dbReference>
<keyword evidence="4 7" id="KW-0040">ANK repeat</keyword>
<dbReference type="SMART" id="SM00248">
    <property type="entry name" value="ANK"/>
    <property type="match status" value="2"/>
</dbReference>
<keyword evidence="3 8" id="KW-0378">Hydrolase</keyword>
<comment type="catalytic activity">
    <reaction evidence="6">
        <text>a 1,2-diacyl-sn-glycero-3-phosphocholine + H2O = a 1-acyl-sn-glycero-3-phosphocholine + a fatty acid + H(+)</text>
        <dbReference type="Rhea" id="RHEA:15801"/>
        <dbReference type="ChEBI" id="CHEBI:15377"/>
        <dbReference type="ChEBI" id="CHEBI:15378"/>
        <dbReference type="ChEBI" id="CHEBI:28868"/>
        <dbReference type="ChEBI" id="CHEBI:57643"/>
        <dbReference type="ChEBI" id="CHEBI:58168"/>
        <dbReference type="EC" id="3.1.1.4"/>
    </reaction>
    <physiologicalReaction direction="left-to-right" evidence="6">
        <dbReference type="Rhea" id="RHEA:15802"/>
    </physiologicalReaction>
</comment>
<dbReference type="GO" id="GO:0005739">
    <property type="term" value="C:mitochondrion"/>
    <property type="evidence" value="ECO:0007669"/>
    <property type="project" value="TreeGrafter"/>
</dbReference>
<dbReference type="EC" id="3.1.1.4" evidence="1"/>
<dbReference type="GO" id="GO:0052816">
    <property type="term" value="F:long-chain fatty acyl-CoA hydrolase activity"/>
    <property type="evidence" value="ECO:0007669"/>
    <property type="project" value="TreeGrafter"/>
</dbReference>
<evidence type="ECO:0000256" key="8">
    <source>
        <dbReference type="PROSITE-ProRule" id="PRU01161"/>
    </source>
</evidence>
<dbReference type="GO" id="GO:2000304">
    <property type="term" value="P:positive regulation of ceramide biosynthetic process"/>
    <property type="evidence" value="ECO:0007669"/>
    <property type="project" value="TreeGrafter"/>
</dbReference>
<dbReference type="EMBL" id="BTRK01000006">
    <property type="protein sequence ID" value="GMR62125.1"/>
    <property type="molecule type" value="Genomic_DNA"/>
</dbReference>
<evidence type="ECO:0000256" key="4">
    <source>
        <dbReference type="ARBA" id="ARBA00023043"/>
    </source>
</evidence>
<organism evidence="10 11">
    <name type="scientific">Pristionchus mayeri</name>
    <dbReference type="NCBI Taxonomy" id="1317129"/>
    <lineage>
        <taxon>Eukaryota</taxon>
        <taxon>Metazoa</taxon>
        <taxon>Ecdysozoa</taxon>
        <taxon>Nematoda</taxon>
        <taxon>Chromadorea</taxon>
        <taxon>Rhabditida</taxon>
        <taxon>Rhabditina</taxon>
        <taxon>Diplogasteromorpha</taxon>
        <taxon>Diplogasteroidea</taxon>
        <taxon>Neodiplogasteridae</taxon>
        <taxon>Pristionchus</taxon>
    </lineage>
</organism>
<feature type="short sequence motif" description="GXGXXG" evidence="8">
    <location>
        <begin position="386"/>
        <end position="391"/>
    </location>
</feature>
<dbReference type="Pfam" id="PF01734">
    <property type="entry name" value="Patatin"/>
    <property type="match status" value="1"/>
</dbReference>
<reference evidence="11" key="1">
    <citation type="submission" date="2022-10" db="EMBL/GenBank/DDBJ databases">
        <title>Genome assembly of Pristionchus species.</title>
        <authorList>
            <person name="Yoshida K."/>
            <person name="Sommer R.J."/>
        </authorList>
    </citation>
    <scope>NUCLEOTIDE SEQUENCE [LARGE SCALE GENOMIC DNA]</scope>
    <source>
        <strain evidence="11">RS5460</strain>
    </source>
</reference>
<dbReference type="InterPro" id="IPR016035">
    <property type="entry name" value="Acyl_Trfase/lysoPLipase"/>
</dbReference>
<name>A0AAN5DH85_9BILA</name>
<evidence type="ECO:0000259" key="9">
    <source>
        <dbReference type="PROSITE" id="PS51635"/>
    </source>
</evidence>